<evidence type="ECO:0000313" key="3">
    <source>
        <dbReference type="EMBL" id="MDT0617075.1"/>
    </source>
</evidence>
<feature type="transmembrane region" description="Helical" evidence="2">
    <location>
        <begin position="52"/>
        <end position="76"/>
    </location>
</feature>
<reference evidence="3 4" key="1">
    <citation type="submission" date="2023-09" db="EMBL/GenBank/DDBJ databases">
        <authorList>
            <person name="Rey-Velasco X."/>
        </authorList>
    </citation>
    <scope>NUCLEOTIDE SEQUENCE [LARGE SCALE GENOMIC DNA]</scope>
    <source>
        <strain evidence="3 4">P385</strain>
    </source>
</reference>
<keyword evidence="4" id="KW-1185">Reference proteome</keyword>
<dbReference type="EMBL" id="JAVRHY010000001">
    <property type="protein sequence ID" value="MDT0617075.1"/>
    <property type="molecule type" value="Genomic_DNA"/>
</dbReference>
<feature type="compositionally biased region" description="Acidic residues" evidence="1">
    <location>
        <begin position="16"/>
        <end position="33"/>
    </location>
</feature>
<comment type="caution">
    <text evidence="3">The sequence shown here is derived from an EMBL/GenBank/DDBJ whole genome shotgun (WGS) entry which is preliminary data.</text>
</comment>
<dbReference type="Proteomes" id="UP001259982">
    <property type="component" value="Unassembled WGS sequence"/>
</dbReference>
<sequence length="402" mass="43776">MTESQRPEEPAREADTADAEPTETTDDNAETETAETAAVPASDKPRRGGRAAAVLAVLALLLALAAVAGVAGLAWLGDQRADELDDRMATVEQSLETTVQDDLMPRLRNLSSQLEDTTGSVTSQGDEIADLQQGLDDTRVQMGELVERVEGGTRRWKLLEIESLLAAANERLLLHRDAGGARRALELASRHIGNLGDPRLFEIREQVVDEIAALNALPDPDIEGMALTLSSLVEQVPDLTLKSEMSANYDAETPDPDTLIDAPGWQHFVDSLGTALEGMFTIRRSDEPHQPLMPPDEAYFLYQNLTLKLQSARLALLQRQGEVYRSNLDSARQWLKTYFDTDAAGVAGVLEQLNGISKAGIDWQAPDISDSLVAMRAFLREQAQKRLSGNPDQNPSGNNGSE</sequence>
<dbReference type="GO" id="GO:0004851">
    <property type="term" value="F:uroporphyrin-III C-methyltransferase activity"/>
    <property type="evidence" value="ECO:0007669"/>
    <property type="project" value="UniProtKB-EC"/>
</dbReference>
<keyword evidence="2" id="KW-0812">Transmembrane</keyword>
<dbReference type="Pfam" id="PF04375">
    <property type="entry name" value="HemX"/>
    <property type="match status" value="1"/>
</dbReference>
<feature type="region of interest" description="Disordered" evidence="1">
    <location>
        <begin position="1"/>
        <end position="47"/>
    </location>
</feature>
<evidence type="ECO:0000256" key="2">
    <source>
        <dbReference type="SAM" id="Phobius"/>
    </source>
</evidence>
<keyword evidence="2" id="KW-0472">Membrane</keyword>
<dbReference type="InterPro" id="IPR007470">
    <property type="entry name" value="HemX"/>
</dbReference>
<evidence type="ECO:0000313" key="4">
    <source>
        <dbReference type="Proteomes" id="UP001259982"/>
    </source>
</evidence>
<keyword evidence="3" id="KW-0489">Methyltransferase</keyword>
<dbReference type="GO" id="GO:0032259">
    <property type="term" value="P:methylation"/>
    <property type="evidence" value="ECO:0007669"/>
    <property type="project" value="UniProtKB-KW"/>
</dbReference>
<gene>
    <name evidence="3" type="ORF">RM531_01165</name>
</gene>
<evidence type="ECO:0000256" key="1">
    <source>
        <dbReference type="SAM" id="MobiDB-lite"/>
    </source>
</evidence>
<accession>A0ABU3B4T7</accession>
<keyword evidence="2" id="KW-1133">Transmembrane helix</keyword>
<keyword evidence="3" id="KW-0808">Transferase</keyword>
<proteinExistence type="predicted"/>
<organism evidence="3 4">
    <name type="scientific">Spectribacter acetivorans</name>
    <dbReference type="NCBI Taxonomy" id="3075603"/>
    <lineage>
        <taxon>Bacteria</taxon>
        <taxon>Pseudomonadati</taxon>
        <taxon>Pseudomonadota</taxon>
        <taxon>Gammaproteobacteria</taxon>
        <taxon>Salinisphaerales</taxon>
        <taxon>Salinisphaeraceae</taxon>
        <taxon>Spectribacter</taxon>
    </lineage>
</organism>
<dbReference type="PANTHER" id="PTHR38043:SF1">
    <property type="entry name" value="PROTEIN HEMX"/>
    <property type="match status" value="1"/>
</dbReference>
<dbReference type="EC" id="2.1.1.107" evidence="3"/>
<feature type="compositionally biased region" description="Basic and acidic residues" evidence="1">
    <location>
        <begin position="1"/>
        <end position="15"/>
    </location>
</feature>
<dbReference type="RefSeq" id="WP_311656662.1">
    <property type="nucleotide sequence ID" value="NZ_JAVRHY010000001.1"/>
</dbReference>
<protein>
    <submittedName>
        <fullName evidence="3">Uroporphyrinogen-III C-methyltransferase</fullName>
        <ecNumber evidence="3">2.1.1.107</ecNumber>
    </submittedName>
</protein>
<dbReference type="PANTHER" id="PTHR38043">
    <property type="entry name" value="PROTEIN HEMX"/>
    <property type="match status" value="1"/>
</dbReference>
<name>A0ABU3B4T7_9GAMM</name>